<dbReference type="Gene3D" id="2.40.420.20">
    <property type="match status" value="1"/>
</dbReference>
<keyword evidence="3" id="KW-1133">Transmembrane helix</keyword>
<dbReference type="Pfam" id="PF25954">
    <property type="entry name" value="Beta-barrel_RND_2"/>
    <property type="match status" value="1"/>
</dbReference>
<evidence type="ECO:0000256" key="3">
    <source>
        <dbReference type="SAM" id="Phobius"/>
    </source>
</evidence>
<dbReference type="InterPro" id="IPR058627">
    <property type="entry name" value="MdtA-like_C"/>
</dbReference>
<feature type="coiled-coil region" evidence="2">
    <location>
        <begin position="188"/>
        <end position="295"/>
    </location>
</feature>
<feature type="domain" description="CusB-like beta-barrel" evidence="5">
    <location>
        <begin position="349"/>
        <end position="421"/>
    </location>
</feature>
<evidence type="ECO:0000256" key="2">
    <source>
        <dbReference type="SAM" id="Coils"/>
    </source>
</evidence>
<evidence type="ECO:0000259" key="6">
    <source>
        <dbReference type="Pfam" id="PF25967"/>
    </source>
</evidence>
<dbReference type="Gene3D" id="1.10.287.470">
    <property type="entry name" value="Helix hairpin bin"/>
    <property type="match status" value="3"/>
</dbReference>
<evidence type="ECO:0000256" key="1">
    <source>
        <dbReference type="ARBA" id="ARBA00009477"/>
    </source>
</evidence>
<feature type="domain" description="Multidrug resistance protein MdtA-like C-terminal permuted SH3" evidence="6">
    <location>
        <begin position="427"/>
        <end position="497"/>
    </location>
</feature>
<keyword evidence="8" id="KW-1185">Reference proteome</keyword>
<dbReference type="SUPFAM" id="SSF111369">
    <property type="entry name" value="HlyD-like secretion proteins"/>
    <property type="match status" value="3"/>
</dbReference>
<dbReference type="Pfam" id="PF25876">
    <property type="entry name" value="HH_MFP_RND"/>
    <property type="match status" value="1"/>
</dbReference>
<evidence type="ECO:0000259" key="4">
    <source>
        <dbReference type="Pfam" id="PF25876"/>
    </source>
</evidence>
<accession>A0A2A2TCC1</accession>
<sequence length="509" mass="53699">MADEGFSDLEVQDSVLAVDDIEKEEQGKRRRGWLTPLLLGLGLGIAIAIGTIRILDQRSTAQKAPAASKVAASIPPAMTVTTTPAQSTSISRSLNVSGTVAARDLTPVLPQASGLQVKQVLVKVGNSVKAGQVMAILDNSLLQDQIRQARADVESKQADVTSKQADLVSKQAGLTSSQAALAASQAVVQQRQADLAQAKARLVDAQRNFRRNQELLAQGAISRQVLDTNETTFTTAREAVRQEEANIRSAQANVESARANIGIAQASVQIAEAGINSAQANVKSNNAKVEQFKTQLGQTVVRAPVSGIVAEQLTRVGDVTGVPPQTQVATVVGGSQKLFSIIQDGQLELQALVPENQLGQIKVGATVQITSARDNSVRLQGTVRDIEAIVNQQRREATVKIDLPSTSLFKPGMFASAAITTTTQTGVAIPQKAVQSQSDGNTVVFMLSGEDVGTGASAKVDKIKTQKVEVGEILNGDRIEIKSGIRVGDRIVVDGAGYVKDGDTVRVNQ</sequence>
<dbReference type="AlphaFoldDB" id="A0A2A2TCC1"/>
<name>A0A2A2TCC1_9CYAN</name>
<dbReference type="Gene3D" id="2.40.50.100">
    <property type="match status" value="2"/>
</dbReference>
<proteinExistence type="inferred from homology"/>
<dbReference type="PRINTS" id="PR01490">
    <property type="entry name" value="RTXTOXIND"/>
</dbReference>
<dbReference type="OrthoDB" id="264111at2"/>
<dbReference type="GO" id="GO:1990281">
    <property type="term" value="C:efflux pump complex"/>
    <property type="evidence" value="ECO:0007669"/>
    <property type="project" value="TreeGrafter"/>
</dbReference>
<dbReference type="InterPro" id="IPR058792">
    <property type="entry name" value="Beta-barrel_RND_2"/>
</dbReference>
<feature type="domain" description="Multidrug resistance protein MdtA-like alpha-helical hairpin" evidence="4">
    <location>
        <begin position="189"/>
        <end position="260"/>
    </location>
</feature>
<protein>
    <submittedName>
        <fullName evidence="7">Efflux transporter periplasmic adaptor subunit</fullName>
    </submittedName>
</protein>
<organism evidence="7 8">
    <name type="scientific">Brunnivagina elsteri CCALA 953</name>
    <dbReference type="NCBI Taxonomy" id="987040"/>
    <lineage>
        <taxon>Bacteria</taxon>
        <taxon>Bacillati</taxon>
        <taxon>Cyanobacteriota</taxon>
        <taxon>Cyanophyceae</taxon>
        <taxon>Nostocales</taxon>
        <taxon>Calotrichaceae</taxon>
        <taxon>Brunnivagina</taxon>
    </lineage>
</organism>
<comment type="similarity">
    <text evidence="1">Belongs to the membrane fusion protein (MFP) (TC 8.A.1) family.</text>
</comment>
<gene>
    <name evidence="7" type="ORF">CK510_25570</name>
</gene>
<dbReference type="GO" id="GO:0015562">
    <property type="term" value="F:efflux transmembrane transporter activity"/>
    <property type="evidence" value="ECO:0007669"/>
    <property type="project" value="TreeGrafter"/>
</dbReference>
<keyword evidence="3" id="KW-0812">Transmembrane</keyword>
<keyword evidence="2" id="KW-0175">Coiled coil</keyword>
<comment type="caution">
    <text evidence="7">The sequence shown here is derived from an EMBL/GenBank/DDBJ whole genome shotgun (WGS) entry which is preliminary data.</text>
</comment>
<dbReference type="PANTHER" id="PTHR30469">
    <property type="entry name" value="MULTIDRUG RESISTANCE PROTEIN MDTA"/>
    <property type="match status" value="1"/>
</dbReference>
<dbReference type="InterPro" id="IPR006143">
    <property type="entry name" value="RND_pump_MFP"/>
</dbReference>
<keyword evidence="3" id="KW-0472">Membrane</keyword>
<reference evidence="7 8" key="1">
    <citation type="submission" date="2017-08" db="EMBL/GenBank/DDBJ databases">
        <title>Draft genome sequence of filamentous cyanobacterium Calothrix elsteri CCALA 953.</title>
        <authorList>
            <person name="Gagunashvili A.N."/>
            <person name="Elster J."/>
            <person name="Andresson O.S."/>
        </authorList>
    </citation>
    <scope>NUCLEOTIDE SEQUENCE [LARGE SCALE GENOMIC DNA]</scope>
    <source>
        <strain evidence="7 8">CCALA 953</strain>
    </source>
</reference>
<dbReference type="InterPro" id="IPR058624">
    <property type="entry name" value="MdtA-like_HH"/>
</dbReference>
<dbReference type="PANTHER" id="PTHR30469:SF15">
    <property type="entry name" value="HLYD FAMILY OF SECRETION PROTEINS"/>
    <property type="match status" value="1"/>
</dbReference>
<dbReference type="Gene3D" id="2.40.30.170">
    <property type="match status" value="1"/>
</dbReference>
<dbReference type="EMBL" id="NTFS01000425">
    <property type="protein sequence ID" value="PAX51296.1"/>
    <property type="molecule type" value="Genomic_DNA"/>
</dbReference>
<dbReference type="RefSeq" id="WP_095724349.1">
    <property type="nucleotide sequence ID" value="NZ_NTFS01000425.1"/>
</dbReference>
<feature type="transmembrane region" description="Helical" evidence="3">
    <location>
        <begin position="33"/>
        <end position="55"/>
    </location>
</feature>
<dbReference type="Pfam" id="PF25967">
    <property type="entry name" value="RND-MFP_C"/>
    <property type="match status" value="1"/>
</dbReference>
<dbReference type="Proteomes" id="UP000218238">
    <property type="component" value="Unassembled WGS sequence"/>
</dbReference>
<evidence type="ECO:0000313" key="8">
    <source>
        <dbReference type="Proteomes" id="UP000218238"/>
    </source>
</evidence>
<dbReference type="NCBIfam" id="TIGR01730">
    <property type="entry name" value="RND_mfp"/>
    <property type="match status" value="1"/>
</dbReference>
<evidence type="ECO:0000259" key="5">
    <source>
        <dbReference type="Pfam" id="PF25954"/>
    </source>
</evidence>
<evidence type="ECO:0000313" key="7">
    <source>
        <dbReference type="EMBL" id="PAX51296.1"/>
    </source>
</evidence>